<dbReference type="EMBL" id="JABSTQ010010968">
    <property type="protein sequence ID" value="KAG0416244.1"/>
    <property type="molecule type" value="Genomic_DNA"/>
</dbReference>
<keyword evidence="2" id="KW-1185">Reference proteome</keyword>
<sequence>MSPMRTTGLFLTLLLVAAAGRADDSLAEQTAALAPASAPAPAASSTTASEDEATEDATDEPASFDLESNLRAVIERVFKEALPVVYRFSSGSGASGQCTAALLKWVLAVRRLDPWALRMVDAMGRPPAGIFEGTITDFGSFDQCLEVRAQDAWGDESFRGQYCSLFLKPNIDTSKPVAFLRSSRRNLTRIMKSIWFPGFRLGICIPSACSKEDIDALIKSALSRYGVNASVPLCDVQRDVLLDRIQKAAVAFLCIVLVMMLLGTVVDVFLRSRHGMAKKINAMLDALTSWSAYGNTLRLFDVSDDGGRLRPLHGIRFLTTLWIILAYSHALTPIPNRRRIFNMFDFVKETPFMFIANAYPAADTFFCLSGFLFGYSIFKQRQNIGKWLPVLLVRRYIRSPRLGLILTISMVLGSTLYVALQTYYKDLYPVTIFFADDVMKSRRTNTEVFKRPFAHAGAFALGLLLSLVLRSRTQWAQRGATTAVRLAGWVVSAGCALAVILGVEQWHKGVMPSQAMAALYACLHKTTWGAFICWVAFDVCTDRKGILSRFLSWGPFVALSRLSYGAYLLHILVLYIRFGSIRERLYSSHFVQLCEFIVVTVLSYSGAYVFYLLFEAPSTRFLGMATSAVLAKFPEEPPQKRLDNLTFEEKKHPPFPLRAKELEMPVPKSTHL</sequence>
<organism evidence="1 2">
    <name type="scientific">Ixodes persulcatus</name>
    <name type="common">Taiga tick</name>
    <dbReference type="NCBI Taxonomy" id="34615"/>
    <lineage>
        <taxon>Eukaryota</taxon>
        <taxon>Metazoa</taxon>
        <taxon>Ecdysozoa</taxon>
        <taxon>Arthropoda</taxon>
        <taxon>Chelicerata</taxon>
        <taxon>Arachnida</taxon>
        <taxon>Acari</taxon>
        <taxon>Parasitiformes</taxon>
        <taxon>Ixodida</taxon>
        <taxon>Ixodoidea</taxon>
        <taxon>Ixodidae</taxon>
        <taxon>Ixodinae</taxon>
        <taxon>Ixodes</taxon>
    </lineage>
</organism>
<name>A0AC60P9X9_IXOPE</name>
<proteinExistence type="predicted"/>
<protein>
    <submittedName>
        <fullName evidence="1">Uncharacterized protein</fullName>
    </submittedName>
</protein>
<reference evidence="1 2" key="1">
    <citation type="journal article" date="2020" name="Cell">
        <title>Large-Scale Comparative Analyses of Tick Genomes Elucidate Their Genetic Diversity and Vector Capacities.</title>
        <authorList>
            <consortium name="Tick Genome and Microbiome Consortium (TIGMIC)"/>
            <person name="Jia N."/>
            <person name="Wang J."/>
            <person name="Shi W."/>
            <person name="Du L."/>
            <person name="Sun Y."/>
            <person name="Zhan W."/>
            <person name="Jiang J.F."/>
            <person name="Wang Q."/>
            <person name="Zhang B."/>
            <person name="Ji P."/>
            <person name="Bell-Sakyi L."/>
            <person name="Cui X.M."/>
            <person name="Yuan T.T."/>
            <person name="Jiang B.G."/>
            <person name="Yang W.F."/>
            <person name="Lam T.T."/>
            <person name="Chang Q.C."/>
            <person name="Ding S.J."/>
            <person name="Wang X.J."/>
            <person name="Zhu J.G."/>
            <person name="Ruan X.D."/>
            <person name="Zhao L."/>
            <person name="Wei J.T."/>
            <person name="Ye R.Z."/>
            <person name="Que T.C."/>
            <person name="Du C.H."/>
            <person name="Zhou Y.H."/>
            <person name="Cheng J.X."/>
            <person name="Dai P.F."/>
            <person name="Guo W.B."/>
            <person name="Han X.H."/>
            <person name="Huang E.J."/>
            <person name="Li L.F."/>
            <person name="Wei W."/>
            <person name="Gao Y.C."/>
            <person name="Liu J.Z."/>
            <person name="Shao H.Z."/>
            <person name="Wang X."/>
            <person name="Wang C.C."/>
            <person name="Yang T.C."/>
            <person name="Huo Q.B."/>
            <person name="Li W."/>
            <person name="Chen H.Y."/>
            <person name="Chen S.E."/>
            <person name="Zhou L.G."/>
            <person name="Ni X.B."/>
            <person name="Tian J.H."/>
            <person name="Sheng Y."/>
            <person name="Liu T."/>
            <person name="Pan Y.S."/>
            <person name="Xia L.Y."/>
            <person name="Li J."/>
            <person name="Zhao F."/>
            <person name="Cao W.C."/>
        </authorList>
    </citation>
    <scope>NUCLEOTIDE SEQUENCE [LARGE SCALE GENOMIC DNA]</scope>
    <source>
        <strain evidence="1">Iper-2018</strain>
    </source>
</reference>
<dbReference type="Proteomes" id="UP000805193">
    <property type="component" value="Unassembled WGS sequence"/>
</dbReference>
<gene>
    <name evidence="1" type="ORF">HPB47_006582</name>
</gene>
<evidence type="ECO:0000313" key="1">
    <source>
        <dbReference type="EMBL" id="KAG0416244.1"/>
    </source>
</evidence>
<accession>A0AC60P9X9</accession>
<comment type="caution">
    <text evidence="1">The sequence shown here is derived from an EMBL/GenBank/DDBJ whole genome shotgun (WGS) entry which is preliminary data.</text>
</comment>
<evidence type="ECO:0000313" key="2">
    <source>
        <dbReference type="Proteomes" id="UP000805193"/>
    </source>
</evidence>